<dbReference type="KEGG" id="cbr:CBG_08439"/>
<keyword evidence="2" id="KW-1185">Reference proteome</keyword>
<name>A8X6K0_CAEBR</name>
<dbReference type="RefSeq" id="XP_002640394.1">
    <property type="nucleotide sequence ID" value="XM_002640348.1"/>
</dbReference>
<dbReference type="STRING" id="6238.A8X6K0"/>
<gene>
    <name evidence="1 3" type="ORF">CBG08439</name>
    <name evidence="1" type="ORF">CBG_08439</name>
</gene>
<dbReference type="eggNOG" id="KOG0504">
    <property type="taxonomic scope" value="Eukaryota"/>
</dbReference>
<proteinExistence type="predicted"/>
<evidence type="ECO:0000313" key="2">
    <source>
        <dbReference type="Proteomes" id="UP000008549"/>
    </source>
</evidence>
<dbReference type="HOGENOM" id="CLU_1983536_0_0_1"/>
<organism evidence="1 2">
    <name type="scientific">Caenorhabditis briggsae</name>
    <dbReference type="NCBI Taxonomy" id="6238"/>
    <lineage>
        <taxon>Eukaryota</taxon>
        <taxon>Metazoa</taxon>
        <taxon>Ecdysozoa</taxon>
        <taxon>Nematoda</taxon>
        <taxon>Chromadorea</taxon>
        <taxon>Rhabditida</taxon>
        <taxon>Rhabditina</taxon>
        <taxon>Rhabditomorpha</taxon>
        <taxon>Rhabditoidea</taxon>
        <taxon>Rhabditidae</taxon>
        <taxon>Peloderinae</taxon>
        <taxon>Caenorhabditis</taxon>
    </lineage>
</organism>
<dbReference type="AlphaFoldDB" id="A8X6K0"/>
<dbReference type="Proteomes" id="UP000008549">
    <property type="component" value="Unassembled WGS sequence"/>
</dbReference>
<evidence type="ECO:0000313" key="1">
    <source>
        <dbReference type="EMBL" id="CAP28261.1"/>
    </source>
</evidence>
<sequence length="126" mass="14492">MEEPVHQTTMNETEDAPKVFDYAKIVAEKLNIPFDYKKAYGRQPAIQLKKKTYEELLAQVEHDDSDDSDDEEPVELHASVKERSLKLLVRVQKTVIPLRLSKNFQTNIPIVHAFNMAETRLGTSTH</sequence>
<dbReference type="CTD" id="8582389"/>
<reference evidence="1 2" key="1">
    <citation type="journal article" date="2003" name="PLoS Biol.">
        <title>The genome sequence of Caenorhabditis briggsae: a platform for comparative genomics.</title>
        <authorList>
            <person name="Stein L.D."/>
            <person name="Bao Z."/>
            <person name="Blasiar D."/>
            <person name="Blumenthal T."/>
            <person name="Brent M.R."/>
            <person name="Chen N."/>
            <person name="Chinwalla A."/>
            <person name="Clarke L."/>
            <person name="Clee C."/>
            <person name="Coghlan A."/>
            <person name="Coulson A."/>
            <person name="D'Eustachio P."/>
            <person name="Fitch D.H."/>
            <person name="Fulton L.A."/>
            <person name="Fulton R.E."/>
            <person name="Griffiths-Jones S."/>
            <person name="Harris T.W."/>
            <person name="Hillier L.W."/>
            <person name="Kamath R."/>
            <person name="Kuwabara P.E."/>
            <person name="Mardis E.R."/>
            <person name="Marra M.A."/>
            <person name="Miner T.L."/>
            <person name="Minx P."/>
            <person name="Mullikin J.C."/>
            <person name="Plumb R.W."/>
            <person name="Rogers J."/>
            <person name="Schein J.E."/>
            <person name="Sohrmann M."/>
            <person name="Spieth J."/>
            <person name="Stajich J.E."/>
            <person name="Wei C."/>
            <person name="Willey D."/>
            <person name="Wilson R.K."/>
            <person name="Durbin R."/>
            <person name="Waterston R.H."/>
        </authorList>
    </citation>
    <scope>NUCLEOTIDE SEQUENCE [LARGE SCALE GENOMIC DNA]</scope>
    <source>
        <strain evidence="1 2">AF16</strain>
    </source>
</reference>
<protein>
    <submittedName>
        <fullName evidence="1">Protein CBG08439</fullName>
    </submittedName>
</protein>
<dbReference type="FunCoup" id="A8X6K0">
    <property type="interactions" value="75"/>
</dbReference>
<dbReference type="InParanoid" id="A8X6K0"/>
<dbReference type="WormBase" id="CBG08439">
    <property type="protein sequence ID" value="CBP38521"/>
    <property type="gene ID" value="WBGene00030228"/>
</dbReference>
<reference evidence="1 2" key="2">
    <citation type="journal article" date="2011" name="PLoS Genet.">
        <title>Caenorhabditis briggsae recombinant inbred line genotypes reveal inter-strain incompatibility and the evolution of recombination.</title>
        <authorList>
            <person name="Ross J.A."/>
            <person name="Koboldt D.C."/>
            <person name="Staisch J.E."/>
            <person name="Chamberlin H.M."/>
            <person name="Gupta B.P."/>
            <person name="Miller R.D."/>
            <person name="Baird S.E."/>
            <person name="Haag E.S."/>
        </authorList>
    </citation>
    <scope>NUCLEOTIDE SEQUENCE [LARGE SCALE GENOMIC DNA]</scope>
    <source>
        <strain evidence="1 2">AF16</strain>
    </source>
</reference>
<dbReference type="EMBL" id="HE601507">
    <property type="protein sequence ID" value="CAP28261.1"/>
    <property type="molecule type" value="Genomic_DNA"/>
</dbReference>
<dbReference type="GeneID" id="8582389"/>
<dbReference type="OMA" id="MNETEDA"/>
<evidence type="ECO:0000313" key="3">
    <source>
        <dbReference type="WormBase" id="CBG08439"/>
    </source>
</evidence>
<accession>A8X6K0</accession>